<evidence type="ECO:0008006" key="3">
    <source>
        <dbReference type="Google" id="ProtNLM"/>
    </source>
</evidence>
<sequence length="77" mass="7876">PSLISLEAEDAKLYGLFRAGSDNAANAGGYIDSANSGNYYEGNTISANRAELTFTASGAGQYTVKGTTYAPEASADS</sequence>
<dbReference type="Proteomes" id="UP001170310">
    <property type="component" value="Unassembled WGS sequence"/>
</dbReference>
<name>A0AAW7YTQ6_9STAP</name>
<feature type="non-terminal residue" evidence="1">
    <location>
        <position position="77"/>
    </location>
</feature>
<dbReference type="EMBL" id="JAUOQO010001059">
    <property type="protein sequence ID" value="MDO6575680.1"/>
    <property type="molecule type" value="Genomic_DNA"/>
</dbReference>
<organism evidence="1 2">
    <name type="scientific">Staphylococcus pasteuri_A</name>
    <dbReference type="NCBI Taxonomy" id="3062664"/>
    <lineage>
        <taxon>Bacteria</taxon>
        <taxon>Bacillati</taxon>
        <taxon>Bacillota</taxon>
        <taxon>Bacilli</taxon>
        <taxon>Bacillales</taxon>
        <taxon>Staphylococcaceae</taxon>
        <taxon>Staphylococcus</taxon>
    </lineage>
</organism>
<protein>
    <recommendedName>
        <fullName evidence="3">MBG domain-containing protein</fullName>
    </recommendedName>
</protein>
<comment type="caution">
    <text evidence="1">The sequence shown here is derived from an EMBL/GenBank/DDBJ whole genome shotgun (WGS) entry which is preliminary data.</text>
</comment>
<feature type="non-terminal residue" evidence="1">
    <location>
        <position position="1"/>
    </location>
</feature>
<keyword evidence="2" id="KW-1185">Reference proteome</keyword>
<evidence type="ECO:0000313" key="2">
    <source>
        <dbReference type="Proteomes" id="UP001170310"/>
    </source>
</evidence>
<evidence type="ECO:0000313" key="1">
    <source>
        <dbReference type="EMBL" id="MDO6575680.1"/>
    </source>
</evidence>
<gene>
    <name evidence="1" type="ORF">Q4528_16355</name>
</gene>
<dbReference type="RefSeq" id="WP_303522857.1">
    <property type="nucleotide sequence ID" value="NZ_JAUOQO010001059.1"/>
</dbReference>
<proteinExistence type="predicted"/>
<accession>A0AAW7YTQ6</accession>
<dbReference type="AlphaFoldDB" id="A0AAW7YTQ6"/>
<reference evidence="1" key="1">
    <citation type="submission" date="2023-07" db="EMBL/GenBank/DDBJ databases">
        <title>Genome content predicts the carbon catabolic preferences of heterotrophic bacteria.</title>
        <authorList>
            <person name="Gralka M."/>
        </authorList>
    </citation>
    <scope>NUCLEOTIDE SEQUENCE</scope>
    <source>
        <strain evidence="1">E2R20</strain>
    </source>
</reference>